<dbReference type="OrthoDB" id="9797832at2"/>
<dbReference type="EMBL" id="VDLX02000025">
    <property type="protein sequence ID" value="KAB8188509.1"/>
    <property type="molecule type" value="Genomic_DNA"/>
</dbReference>
<proteinExistence type="inferred from homology"/>
<name>A0A5C4VDB1_9ACTN</name>
<dbReference type="GO" id="GO:0016853">
    <property type="term" value="F:isomerase activity"/>
    <property type="evidence" value="ECO:0007669"/>
    <property type="project" value="InterPro"/>
</dbReference>
<organism evidence="2 3">
    <name type="scientific">Nonomuraea phyllanthi</name>
    <dbReference type="NCBI Taxonomy" id="2219224"/>
    <lineage>
        <taxon>Bacteria</taxon>
        <taxon>Bacillati</taxon>
        <taxon>Actinomycetota</taxon>
        <taxon>Actinomycetes</taxon>
        <taxon>Streptosporangiales</taxon>
        <taxon>Streptosporangiaceae</taxon>
        <taxon>Nonomuraea</taxon>
    </lineage>
</organism>
<reference evidence="2 3" key="1">
    <citation type="submission" date="2019-10" db="EMBL/GenBank/DDBJ databases">
        <title>Nonomuraea sp. nov., isolated from Phyllanthus amarus.</title>
        <authorList>
            <person name="Klykleung N."/>
            <person name="Tanasupawat S."/>
        </authorList>
    </citation>
    <scope>NUCLEOTIDE SEQUENCE [LARGE SCALE GENOMIC DNA]</scope>
    <source>
        <strain evidence="2 3">PA1-10</strain>
    </source>
</reference>
<dbReference type="InterPro" id="IPR046348">
    <property type="entry name" value="SIS_dom_sf"/>
</dbReference>
<dbReference type="PANTHER" id="PTHR43443">
    <property type="entry name" value="3-HEXULOSE-6-PHOSPHATE ISOMERASE"/>
    <property type="match status" value="1"/>
</dbReference>
<dbReference type="GO" id="GO:1901135">
    <property type="term" value="P:carbohydrate derivative metabolic process"/>
    <property type="evidence" value="ECO:0007669"/>
    <property type="project" value="InterPro"/>
</dbReference>
<gene>
    <name evidence="2" type="ORF">FH608_044600</name>
</gene>
<comment type="caution">
    <text evidence="2">The sequence shown here is derived from an EMBL/GenBank/DDBJ whole genome shotgun (WGS) entry which is preliminary data.</text>
</comment>
<dbReference type="Pfam" id="PF01380">
    <property type="entry name" value="SIS"/>
    <property type="match status" value="1"/>
</dbReference>
<dbReference type="CDD" id="cd05005">
    <property type="entry name" value="SIS_PHI"/>
    <property type="match status" value="1"/>
</dbReference>
<protein>
    <submittedName>
        <fullName evidence="2">SIS domain-containing protein</fullName>
    </submittedName>
</protein>
<dbReference type="InterPro" id="IPR017552">
    <property type="entry name" value="PHI/rmpB"/>
</dbReference>
<dbReference type="PROSITE" id="PS51464">
    <property type="entry name" value="SIS"/>
    <property type="match status" value="1"/>
</dbReference>
<dbReference type="InterPro" id="IPR001347">
    <property type="entry name" value="SIS_dom"/>
</dbReference>
<dbReference type="PANTHER" id="PTHR43443:SF1">
    <property type="entry name" value="3-HEXULOSE-6-PHOSPHATE ISOMERASE"/>
    <property type="match status" value="1"/>
</dbReference>
<dbReference type="Gene3D" id="3.40.50.10490">
    <property type="entry name" value="Glucose-6-phosphate isomerase like protein, domain 1"/>
    <property type="match status" value="1"/>
</dbReference>
<sequence length="190" mass="19341">MTTPPATGPNLLDVVQAEVSGVLAGIDPSALSAVADLLDRAPRIFVAGEGRSGFMARAFAMRLVHLGRTAYFVGDTCTPATRRGDLLVAVSGSGTTAATVRAAEAVTGGGGAVLAVTTAPASPLAAGAAHVLHVPAATKHRRDDEAATVQPLSSLFDQCAHLVLDCVCLELARRHGVTDEQAARAHANTE</sequence>
<dbReference type="GO" id="GO:0097367">
    <property type="term" value="F:carbohydrate derivative binding"/>
    <property type="evidence" value="ECO:0007669"/>
    <property type="project" value="InterPro"/>
</dbReference>
<dbReference type="SUPFAM" id="SSF53697">
    <property type="entry name" value="SIS domain"/>
    <property type="match status" value="1"/>
</dbReference>
<keyword evidence="3" id="KW-1185">Reference proteome</keyword>
<dbReference type="Proteomes" id="UP000312512">
    <property type="component" value="Unassembled WGS sequence"/>
</dbReference>
<comment type="similarity">
    <text evidence="1">Belongs to the SIS family. PHI subfamily.</text>
</comment>
<evidence type="ECO:0000313" key="3">
    <source>
        <dbReference type="Proteomes" id="UP000312512"/>
    </source>
</evidence>
<dbReference type="AlphaFoldDB" id="A0A5C4VDB1"/>
<evidence type="ECO:0000313" key="2">
    <source>
        <dbReference type="EMBL" id="KAB8188509.1"/>
    </source>
</evidence>
<evidence type="ECO:0000256" key="1">
    <source>
        <dbReference type="ARBA" id="ARBA00009235"/>
    </source>
</evidence>
<dbReference type="NCBIfam" id="TIGR03127">
    <property type="entry name" value="RuMP_HxlB"/>
    <property type="match status" value="1"/>
</dbReference>
<accession>A0A5C4VDB1</accession>
<dbReference type="RefSeq" id="WP_139637101.1">
    <property type="nucleotide sequence ID" value="NZ_VDLX02000025.1"/>
</dbReference>